<dbReference type="AlphaFoldDB" id="A0A7W9G0V6"/>
<feature type="domain" description="HTH araC/xylS-type" evidence="4">
    <location>
        <begin position="173"/>
        <end position="270"/>
    </location>
</feature>
<evidence type="ECO:0000313" key="5">
    <source>
        <dbReference type="EMBL" id="MBB5775133.1"/>
    </source>
</evidence>
<dbReference type="Proteomes" id="UP000579153">
    <property type="component" value="Unassembled WGS sequence"/>
</dbReference>
<protein>
    <submittedName>
        <fullName evidence="5">AraC-like DNA-binding protein</fullName>
    </submittedName>
</protein>
<dbReference type="SUPFAM" id="SSF46689">
    <property type="entry name" value="Homeodomain-like"/>
    <property type="match status" value="2"/>
</dbReference>
<dbReference type="InterPro" id="IPR018060">
    <property type="entry name" value="HTH_AraC"/>
</dbReference>
<dbReference type="SUPFAM" id="SSF51215">
    <property type="entry name" value="Regulatory protein AraC"/>
    <property type="match status" value="1"/>
</dbReference>
<dbReference type="Pfam" id="PF02311">
    <property type="entry name" value="AraC_binding"/>
    <property type="match status" value="1"/>
</dbReference>
<name>A0A7W9G0V6_9ACTN</name>
<sequence length="272" mass="29738">MASGEFASYWRYGGLGGLDLMRARFVRRRFARHSHETYAIGTLEAGLEAIRFADGVEYAGIDDVVLIEPGIVHTGESPTADGWTYRVLYPSVEQMREVADELGVPAGIPSFDRRMVPDAPVARRVRAAHRAAESGPSLAADSQLHALLTVVLGAYGTRRPRRPARSAGRRSMAEIRDLLHATMPNPPGLNELAATAGVTAFALLRSFRRAYGMPPHAYVTQLRVSKARELLRQGMPPAEAAVAVGFCDQSHLSRHFRSLVGVPPRAYQRGVQ</sequence>
<dbReference type="InterPro" id="IPR003313">
    <property type="entry name" value="AraC-bd"/>
</dbReference>
<evidence type="ECO:0000313" key="6">
    <source>
        <dbReference type="Proteomes" id="UP000579153"/>
    </source>
</evidence>
<dbReference type="GO" id="GO:0043565">
    <property type="term" value="F:sequence-specific DNA binding"/>
    <property type="evidence" value="ECO:0007669"/>
    <property type="project" value="InterPro"/>
</dbReference>
<dbReference type="InterPro" id="IPR050204">
    <property type="entry name" value="AraC_XylS_family_regulators"/>
</dbReference>
<evidence type="ECO:0000256" key="2">
    <source>
        <dbReference type="ARBA" id="ARBA00023125"/>
    </source>
</evidence>
<keyword evidence="6" id="KW-1185">Reference proteome</keyword>
<accession>A0A7W9G0V6</accession>
<keyword evidence="3" id="KW-0804">Transcription</keyword>
<comment type="caution">
    <text evidence="5">The sequence shown here is derived from an EMBL/GenBank/DDBJ whole genome shotgun (WGS) entry which is preliminary data.</text>
</comment>
<dbReference type="Pfam" id="PF12833">
    <property type="entry name" value="HTH_18"/>
    <property type="match status" value="1"/>
</dbReference>
<dbReference type="PANTHER" id="PTHR46796:SF2">
    <property type="entry name" value="TRANSCRIPTIONAL REGULATORY PROTEIN"/>
    <property type="match status" value="1"/>
</dbReference>
<evidence type="ECO:0000256" key="1">
    <source>
        <dbReference type="ARBA" id="ARBA00023015"/>
    </source>
</evidence>
<dbReference type="SMART" id="SM00342">
    <property type="entry name" value="HTH_ARAC"/>
    <property type="match status" value="1"/>
</dbReference>
<gene>
    <name evidence="5" type="ORF">HD596_001889</name>
</gene>
<keyword evidence="2 5" id="KW-0238">DNA-binding</keyword>
<reference evidence="5 6" key="1">
    <citation type="submission" date="2020-08" db="EMBL/GenBank/DDBJ databases">
        <title>Sequencing the genomes of 1000 actinobacteria strains.</title>
        <authorList>
            <person name="Klenk H.-P."/>
        </authorList>
    </citation>
    <scope>NUCLEOTIDE SEQUENCE [LARGE SCALE GENOMIC DNA]</scope>
    <source>
        <strain evidence="5 6">DSM 45507</strain>
    </source>
</reference>
<dbReference type="PROSITE" id="PS01124">
    <property type="entry name" value="HTH_ARAC_FAMILY_2"/>
    <property type="match status" value="1"/>
</dbReference>
<dbReference type="EMBL" id="JACHMB010000001">
    <property type="protein sequence ID" value="MBB5775133.1"/>
    <property type="molecule type" value="Genomic_DNA"/>
</dbReference>
<dbReference type="GO" id="GO:0003700">
    <property type="term" value="F:DNA-binding transcription factor activity"/>
    <property type="evidence" value="ECO:0007669"/>
    <property type="project" value="InterPro"/>
</dbReference>
<dbReference type="InterPro" id="IPR009057">
    <property type="entry name" value="Homeodomain-like_sf"/>
</dbReference>
<dbReference type="Gene3D" id="1.10.10.60">
    <property type="entry name" value="Homeodomain-like"/>
    <property type="match status" value="2"/>
</dbReference>
<dbReference type="PANTHER" id="PTHR46796">
    <property type="entry name" value="HTH-TYPE TRANSCRIPTIONAL ACTIVATOR RHAS-RELATED"/>
    <property type="match status" value="1"/>
</dbReference>
<dbReference type="InterPro" id="IPR037923">
    <property type="entry name" value="HTH-like"/>
</dbReference>
<organism evidence="5 6">
    <name type="scientific">Nonomuraea jabiensis</name>
    <dbReference type="NCBI Taxonomy" id="882448"/>
    <lineage>
        <taxon>Bacteria</taxon>
        <taxon>Bacillati</taxon>
        <taxon>Actinomycetota</taxon>
        <taxon>Actinomycetes</taxon>
        <taxon>Streptosporangiales</taxon>
        <taxon>Streptosporangiaceae</taxon>
        <taxon>Nonomuraea</taxon>
    </lineage>
</organism>
<evidence type="ECO:0000256" key="3">
    <source>
        <dbReference type="ARBA" id="ARBA00023163"/>
    </source>
</evidence>
<evidence type="ECO:0000259" key="4">
    <source>
        <dbReference type="PROSITE" id="PS01124"/>
    </source>
</evidence>
<keyword evidence="1" id="KW-0805">Transcription regulation</keyword>
<proteinExistence type="predicted"/>
<dbReference type="RefSeq" id="WP_185068864.1">
    <property type="nucleotide sequence ID" value="NZ_JACHMB010000001.1"/>
</dbReference>